<accession>A0A545TUF8</accession>
<proteinExistence type="predicted"/>
<gene>
    <name evidence="2" type="ORF">FKG95_11965</name>
</gene>
<evidence type="ECO:0000256" key="1">
    <source>
        <dbReference type="SAM" id="MobiDB-lite"/>
    </source>
</evidence>
<name>A0A545TUF8_9PROT</name>
<dbReference type="EMBL" id="VHSH01000003">
    <property type="protein sequence ID" value="TQV80857.1"/>
    <property type="molecule type" value="Genomic_DNA"/>
</dbReference>
<dbReference type="Proteomes" id="UP000315252">
    <property type="component" value="Unassembled WGS sequence"/>
</dbReference>
<evidence type="ECO:0000313" key="2">
    <source>
        <dbReference type="EMBL" id="TQV80857.1"/>
    </source>
</evidence>
<dbReference type="AlphaFoldDB" id="A0A545TUF8"/>
<organism evidence="2 3">
    <name type="scientific">Denitrobaculum tricleocarpae</name>
    <dbReference type="NCBI Taxonomy" id="2591009"/>
    <lineage>
        <taxon>Bacteria</taxon>
        <taxon>Pseudomonadati</taxon>
        <taxon>Pseudomonadota</taxon>
        <taxon>Alphaproteobacteria</taxon>
        <taxon>Rhodospirillales</taxon>
        <taxon>Rhodospirillaceae</taxon>
        <taxon>Denitrobaculum</taxon>
    </lineage>
</organism>
<keyword evidence="3" id="KW-1185">Reference proteome</keyword>
<comment type="caution">
    <text evidence="2">The sequence shown here is derived from an EMBL/GenBank/DDBJ whole genome shotgun (WGS) entry which is preliminary data.</text>
</comment>
<evidence type="ECO:0000313" key="3">
    <source>
        <dbReference type="Proteomes" id="UP000315252"/>
    </source>
</evidence>
<feature type="region of interest" description="Disordered" evidence="1">
    <location>
        <begin position="1"/>
        <end position="81"/>
    </location>
</feature>
<feature type="compositionally biased region" description="Basic residues" evidence="1">
    <location>
        <begin position="27"/>
        <end position="53"/>
    </location>
</feature>
<protein>
    <submittedName>
        <fullName evidence="2">Uncharacterized protein</fullName>
    </submittedName>
</protein>
<sequence>MLRGDRPRPQGPWHRRYPTPSETARHLCSRSRATRRPPGRHRRCHRPTHRRSNRPAVSHSQKPDKLTRPRRASTRRSTHTE</sequence>
<reference evidence="2 3" key="1">
    <citation type="submission" date="2019-06" db="EMBL/GenBank/DDBJ databases">
        <title>Whole genome sequence for Rhodospirillaceae sp. R148.</title>
        <authorList>
            <person name="Wang G."/>
        </authorList>
    </citation>
    <scope>NUCLEOTIDE SEQUENCE [LARGE SCALE GENOMIC DNA]</scope>
    <source>
        <strain evidence="2 3">R148</strain>
    </source>
</reference>
<feature type="compositionally biased region" description="Basic residues" evidence="1">
    <location>
        <begin position="68"/>
        <end position="81"/>
    </location>
</feature>